<comment type="caution">
    <text evidence="3">The sequence shown here is derived from an EMBL/GenBank/DDBJ whole genome shotgun (WGS) entry which is preliminary data.</text>
</comment>
<evidence type="ECO:0000313" key="3">
    <source>
        <dbReference type="EMBL" id="PVD32469.1"/>
    </source>
</evidence>
<feature type="coiled-coil region" evidence="1">
    <location>
        <begin position="70"/>
        <end position="136"/>
    </location>
</feature>
<keyword evidence="1" id="KW-0175">Coiled coil</keyword>
<feature type="region of interest" description="Disordered" evidence="2">
    <location>
        <begin position="301"/>
        <end position="320"/>
    </location>
</feature>
<organism evidence="3 4">
    <name type="scientific">Pomacea canaliculata</name>
    <name type="common">Golden apple snail</name>
    <dbReference type="NCBI Taxonomy" id="400727"/>
    <lineage>
        <taxon>Eukaryota</taxon>
        <taxon>Metazoa</taxon>
        <taxon>Spiralia</taxon>
        <taxon>Lophotrochozoa</taxon>
        <taxon>Mollusca</taxon>
        <taxon>Gastropoda</taxon>
        <taxon>Caenogastropoda</taxon>
        <taxon>Architaenioglossa</taxon>
        <taxon>Ampullarioidea</taxon>
        <taxon>Ampullariidae</taxon>
        <taxon>Pomacea</taxon>
    </lineage>
</organism>
<gene>
    <name evidence="3" type="ORF">C0Q70_07908</name>
</gene>
<proteinExistence type="predicted"/>
<accession>A0A2T7PGC5</accession>
<dbReference type="OrthoDB" id="10036174at2759"/>
<feature type="compositionally biased region" description="Basic and acidic residues" evidence="2">
    <location>
        <begin position="311"/>
        <end position="320"/>
    </location>
</feature>
<feature type="compositionally biased region" description="Polar residues" evidence="2">
    <location>
        <begin position="301"/>
        <end position="310"/>
    </location>
</feature>
<name>A0A2T7PGC5_POMCA</name>
<evidence type="ECO:0000313" key="4">
    <source>
        <dbReference type="Proteomes" id="UP000245119"/>
    </source>
</evidence>
<dbReference type="Proteomes" id="UP000245119">
    <property type="component" value="Linkage Group LG4"/>
</dbReference>
<sequence length="492" mass="55801">MRYETRLEKLSVEYSKMLGMMEELQKERQLDKDMVAGVQKAMTLIRETHVQDQTRWDEDKARMERQLVEMAETRLLVEKLRKMTSELKEQVCIQEHARVDLVNKFSTDRAAWQMERANLQSKINQLEEQLARGRKDGGTVIPLEAAWAKERANQQRLLAQAHDLALDLQKQLQSRDQEAAKSRRLLAEQLETEKQAWDKERREKDKLLSELEARVKQHGAVQRQVLEMQERAEREAHQARCDRAQLRQQLSRDVKAVDDVMAGLFINDCKSYITPGLAGCNLTTTLSQFARLRELGGLLMSQGTEEQSTSSDEKASSSRATRDFDQTFIQICAAADQLAKHGNQENGVVGRNLTNSELELLRDVTVICHEGDDASSVQDVTTSMAKSRESSQPQHAASPSEIAGDISLPATISPLTTSSQRVQSSSYACGQAALKRCAQQHRKWATSVRPMFRRPDISESYRPVSGFSFLFISKSVFRTPELFGRKGAGRFD</sequence>
<feature type="region of interest" description="Disordered" evidence="2">
    <location>
        <begin position="378"/>
        <end position="404"/>
    </location>
</feature>
<evidence type="ECO:0000256" key="1">
    <source>
        <dbReference type="SAM" id="Coils"/>
    </source>
</evidence>
<keyword evidence="4" id="KW-1185">Reference proteome</keyword>
<feature type="compositionally biased region" description="Polar residues" evidence="2">
    <location>
        <begin position="378"/>
        <end position="397"/>
    </location>
</feature>
<dbReference type="PANTHER" id="PTHR15742">
    <property type="entry name" value="GIRDIN"/>
    <property type="match status" value="1"/>
</dbReference>
<protein>
    <submittedName>
        <fullName evidence="3">Uncharacterized protein</fullName>
    </submittedName>
</protein>
<feature type="coiled-coil region" evidence="1">
    <location>
        <begin position="187"/>
        <end position="249"/>
    </location>
</feature>
<reference evidence="3 4" key="1">
    <citation type="submission" date="2018-04" db="EMBL/GenBank/DDBJ databases">
        <title>The genome of golden apple snail Pomacea canaliculata provides insight into stress tolerance and invasive adaptation.</title>
        <authorList>
            <person name="Liu C."/>
            <person name="Liu B."/>
            <person name="Ren Y."/>
            <person name="Zhang Y."/>
            <person name="Wang H."/>
            <person name="Li S."/>
            <person name="Jiang F."/>
            <person name="Yin L."/>
            <person name="Zhang G."/>
            <person name="Qian W."/>
            <person name="Fan W."/>
        </authorList>
    </citation>
    <scope>NUCLEOTIDE SEQUENCE [LARGE SCALE GENOMIC DNA]</scope>
    <source>
        <strain evidence="3">SZHN2017</strain>
        <tissue evidence="3">Muscle</tissue>
    </source>
</reference>
<evidence type="ECO:0000256" key="2">
    <source>
        <dbReference type="SAM" id="MobiDB-lite"/>
    </source>
</evidence>
<dbReference type="PANTHER" id="PTHR15742:SF5">
    <property type="entry name" value="GIRDIN"/>
    <property type="match status" value="1"/>
</dbReference>
<dbReference type="EMBL" id="PZQS01000004">
    <property type="protein sequence ID" value="PVD32469.1"/>
    <property type="molecule type" value="Genomic_DNA"/>
</dbReference>
<dbReference type="AlphaFoldDB" id="A0A2T7PGC5"/>
<dbReference type="InterPro" id="IPR049885">
    <property type="entry name" value="MTCL1-3"/>
</dbReference>